<name>A0A1J5QT73_9ZZZZ</name>
<organism evidence="1">
    <name type="scientific">mine drainage metagenome</name>
    <dbReference type="NCBI Taxonomy" id="410659"/>
    <lineage>
        <taxon>unclassified sequences</taxon>
        <taxon>metagenomes</taxon>
        <taxon>ecological metagenomes</taxon>
    </lineage>
</organism>
<sequence>MITASAISSIESMFEHSVRENSRVGAEDDCVITRLPGLISAVQPGNRKLVVLNISSYIFRVVVVAAFDSDESTVAHLAKILRIPDAKLEGQALLDGYAEFVNMICGTVNRKLCAEFRHAGMSTPFFLDEACATYLAMINPAATGSLEVVINDSAHFRLTVCTCVARDVELDFDIVPFEQEDEPTGELELF</sequence>
<reference evidence="1" key="1">
    <citation type="submission" date="2016-10" db="EMBL/GenBank/DDBJ databases">
        <title>Sequence of Gallionella enrichment culture.</title>
        <authorList>
            <person name="Poehlein A."/>
            <person name="Muehling M."/>
            <person name="Daniel R."/>
        </authorList>
    </citation>
    <scope>NUCLEOTIDE SEQUENCE</scope>
</reference>
<evidence type="ECO:0008006" key="2">
    <source>
        <dbReference type="Google" id="ProtNLM"/>
    </source>
</evidence>
<accession>A0A1J5QT73</accession>
<comment type="caution">
    <text evidence="1">The sequence shown here is derived from an EMBL/GenBank/DDBJ whole genome shotgun (WGS) entry which is preliminary data.</text>
</comment>
<proteinExistence type="predicted"/>
<evidence type="ECO:0000313" key="1">
    <source>
        <dbReference type="EMBL" id="OIQ86838.1"/>
    </source>
</evidence>
<dbReference type="AlphaFoldDB" id="A0A1J5QT73"/>
<dbReference type="EMBL" id="MLJW01000456">
    <property type="protein sequence ID" value="OIQ86838.1"/>
    <property type="molecule type" value="Genomic_DNA"/>
</dbReference>
<gene>
    <name evidence="1" type="ORF">GALL_313070</name>
</gene>
<protein>
    <recommendedName>
        <fullName evidence="2">Chemotaxis phosphatase CheX-like domain-containing protein</fullName>
    </recommendedName>
</protein>